<sequence>MEHVESVTTGCPCIYLSHVKCAAQCIFVRNSHLVRYTMSRAHCVHEASIKIIPKYIEGLSKNKHDFVPVIVLYYKPHFSSKSIVARNQRHDLANIENKYISWEVPTSSSVFISTSPFRDLRSPPAEAGSDEDIIMDF</sequence>
<dbReference type="AlphaFoldDB" id="A0A195BZ48"/>
<protein>
    <submittedName>
        <fullName evidence="1">Uncharacterized protein</fullName>
    </submittedName>
</protein>
<evidence type="ECO:0000313" key="1">
    <source>
        <dbReference type="EMBL" id="KYM93193.1"/>
    </source>
</evidence>
<accession>A0A195BZ48</accession>
<gene>
    <name evidence="1" type="ORF">ALC53_00129</name>
</gene>
<dbReference type="Proteomes" id="UP000078540">
    <property type="component" value="Unassembled WGS sequence"/>
</dbReference>
<organism evidence="1 2">
    <name type="scientific">Atta colombica</name>
    <dbReference type="NCBI Taxonomy" id="520822"/>
    <lineage>
        <taxon>Eukaryota</taxon>
        <taxon>Metazoa</taxon>
        <taxon>Ecdysozoa</taxon>
        <taxon>Arthropoda</taxon>
        <taxon>Hexapoda</taxon>
        <taxon>Insecta</taxon>
        <taxon>Pterygota</taxon>
        <taxon>Neoptera</taxon>
        <taxon>Endopterygota</taxon>
        <taxon>Hymenoptera</taxon>
        <taxon>Apocrita</taxon>
        <taxon>Aculeata</taxon>
        <taxon>Formicoidea</taxon>
        <taxon>Formicidae</taxon>
        <taxon>Myrmicinae</taxon>
        <taxon>Atta</taxon>
    </lineage>
</organism>
<dbReference type="EMBL" id="KQ976394">
    <property type="protein sequence ID" value="KYM93193.1"/>
    <property type="molecule type" value="Genomic_DNA"/>
</dbReference>
<name>A0A195BZ48_9HYME</name>
<proteinExistence type="predicted"/>
<keyword evidence="2" id="KW-1185">Reference proteome</keyword>
<evidence type="ECO:0000313" key="2">
    <source>
        <dbReference type="Proteomes" id="UP000078540"/>
    </source>
</evidence>
<reference evidence="1 2" key="1">
    <citation type="submission" date="2015-09" db="EMBL/GenBank/DDBJ databases">
        <title>Atta colombica WGS genome.</title>
        <authorList>
            <person name="Nygaard S."/>
            <person name="Hu H."/>
            <person name="Boomsma J."/>
            <person name="Zhang G."/>
        </authorList>
    </citation>
    <scope>NUCLEOTIDE SEQUENCE [LARGE SCALE GENOMIC DNA]</scope>
    <source>
        <strain evidence="1">Treedump-2</strain>
        <tissue evidence="1">Whole body</tissue>
    </source>
</reference>